<gene>
    <name evidence="4" type="ORF">N7472_001891</name>
</gene>
<evidence type="ECO:0000259" key="3">
    <source>
        <dbReference type="SMART" id="SM00829"/>
    </source>
</evidence>
<evidence type="ECO:0000256" key="2">
    <source>
        <dbReference type="ARBA" id="ARBA00023002"/>
    </source>
</evidence>
<dbReference type="InterPro" id="IPR011032">
    <property type="entry name" value="GroES-like_sf"/>
</dbReference>
<organism evidence="4 5">
    <name type="scientific">Penicillium cf. griseofulvum</name>
    <dbReference type="NCBI Taxonomy" id="2972120"/>
    <lineage>
        <taxon>Eukaryota</taxon>
        <taxon>Fungi</taxon>
        <taxon>Dikarya</taxon>
        <taxon>Ascomycota</taxon>
        <taxon>Pezizomycotina</taxon>
        <taxon>Eurotiomycetes</taxon>
        <taxon>Eurotiomycetidae</taxon>
        <taxon>Eurotiales</taxon>
        <taxon>Aspergillaceae</taxon>
        <taxon>Penicillium</taxon>
    </lineage>
</organism>
<evidence type="ECO:0000256" key="1">
    <source>
        <dbReference type="ARBA" id="ARBA00008072"/>
    </source>
</evidence>
<reference evidence="4" key="1">
    <citation type="submission" date="2022-11" db="EMBL/GenBank/DDBJ databases">
        <authorList>
            <person name="Petersen C."/>
        </authorList>
    </citation>
    <scope>NUCLEOTIDE SEQUENCE</scope>
    <source>
        <strain evidence="4">IBT 16849</strain>
    </source>
</reference>
<dbReference type="InterPro" id="IPR013154">
    <property type="entry name" value="ADH-like_N"/>
</dbReference>
<dbReference type="Gene3D" id="3.40.50.720">
    <property type="entry name" value="NAD(P)-binding Rossmann-like Domain"/>
    <property type="match status" value="2"/>
</dbReference>
<dbReference type="SUPFAM" id="SSF51735">
    <property type="entry name" value="NAD(P)-binding Rossmann-fold domains"/>
    <property type="match status" value="1"/>
</dbReference>
<comment type="caution">
    <text evidence="4">The sequence shown here is derived from an EMBL/GenBank/DDBJ whole genome shotgun (WGS) entry which is preliminary data.</text>
</comment>
<comment type="similarity">
    <text evidence="1">Belongs to the zinc-containing alcohol dehydrogenase family.</text>
</comment>
<dbReference type="EMBL" id="JAPQKP010000002">
    <property type="protein sequence ID" value="KAJ5205443.1"/>
    <property type="molecule type" value="Genomic_DNA"/>
</dbReference>
<dbReference type="InterPro" id="IPR036291">
    <property type="entry name" value="NAD(P)-bd_dom_sf"/>
</dbReference>
<sequence>MPHKAIWVNSDATQEVKSIPGDYEPPKGDLLLKTICVAVNPGDFKHPETFGAVNTVEGFDAVGEVIGIGPETEGFKIGEKVLTFARGIGPAEWGASQEFFLALAATCWSFDESKLSEDQAATIPLALFTACDGLGCHPIIVTASPKQHDYLRTLGGDIVLGYKDENVVERIKEAIPGSKKLKHGFNCVGASVELLEDVIDQGGSIILSLPPTAQCPDHHVEMAIAGTVHDLETFKVPGFKFHQGVEPRDSHGAEVLRSIMHWTLKEIGVWYQPPRVRTLGGRGMYDAFEAFALMRENRISGEKVVWRMSETPGLL</sequence>
<dbReference type="SUPFAM" id="SSF50129">
    <property type="entry name" value="GroES-like"/>
    <property type="match status" value="1"/>
</dbReference>
<dbReference type="Gene3D" id="3.90.180.10">
    <property type="entry name" value="Medium-chain alcohol dehydrogenases, catalytic domain"/>
    <property type="match status" value="2"/>
</dbReference>
<dbReference type="Pfam" id="PF08240">
    <property type="entry name" value="ADH_N"/>
    <property type="match status" value="1"/>
</dbReference>
<feature type="domain" description="Enoyl reductase (ER)" evidence="3">
    <location>
        <begin position="9"/>
        <end position="305"/>
    </location>
</feature>
<protein>
    <recommendedName>
        <fullName evidence="3">Enoyl reductase (ER) domain-containing protein</fullName>
    </recommendedName>
</protein>
<dbReference type="Proteomes" id="UP001150879">
    <property type="component" value="Unassembled WGS sequence"/>
</dbReference>
<proteinExistence type="inferred from homology"/>
<dbReference type="PANTHER" id="PTHR45348">
    <property type="entry name" value="HYPOTHETICAL OXIDOREDUCTASE (EUROFUNG)"/>
    <property type="match status" value="1"/>
</dbReference>
<dbReference type="SMART" id="SM00829">
    <property type="entry name" value="PKS_ER"/>
    <property type="match status" value="1"/>
</dbReference>
<dbReference type="AlphaFoldDB" id="A0A9W9T0Z4"/>
<accession>A0A9W9T0Z4</accession>
<keyword evidence="5" id="KW-1185">Reference proteome</keyword>
<keyword evidence="2" id="KW-0560">Oxidoreductase</keyword>
<reference evidence="4" key="2">
    <citation type="journal article" date="2023" name="IMA Fungus">
        <title>Comparative genomic study of the Penicillium genus elucidates a diverse pangenome and 15 lateral gene transfer events.</title>
        <authorList>
            <person name="Petersen C."/>
            <person name="Sorensen T."/>
            <person name="Nielsen M.R."/>
            <person name="Sondergaard T.E."/>
            <person name="Sorensen J.L."/>
            <person name="Fitzpatrick D.A."/>
            <person name="Frisvad J.C."/>
            <person name="Nielsen K.L."/>
        </authorList>
    </citation>
    <scope>NUCLEOTIDE SEQUENCE</scope>
    <source>
        <strain evidence="4">IBT 16849</strain>
    </source>
</reference>
<evidence type="ECO:0000313" key="4">
    <source>
        <dbReference type="EMBL" id="KAJ5205443.1"/>
    </source>
</evidence>
<dbReference type="InterPro" id="IPR047122">
    <property type="entry name" value="Trans-enoyl_RdTase-like"/>
</dbReference>
<dbReference type="GO" id="GO:0016651">
    <property type="term" value="F:oxidoreductase activity, acting on NAD(P)H"/>
    <property type="evidence" value="ECO:0007669"/>
    <property type="project" value="InterPro"/>
</dbReference>
<dbReference type="InterPro" id="IPR020843">
    <property type="entry name" value="ER"/>
</dbReference>
<evidence type="ECO:0000313" key="5">
    <source>
        <dbReference type="Proteomes" id="UP001150879"/>
    </source>
</evidence>
<name>A0A9W9T0Z4_9EURO</name>